<accession>A0A6I3LN71</accession>
<dbReference type="Gene3D" id="2.60.120.1130">
    <property type="match status" value="1"/>
</dbReference>
<dbReference type="Proteomes" id="UP000438760">
    <property type="component" value="Unassembled WGS sequence"/>
</dbReference>
<sequence length="647" mass="74523">MKKILLFVFLLGYSAVFSQEFEFEKADFTEVSKSDIEALSDEGGLLLYDQKVELKVGGLNDMVTSFNLVHYQQYVASDSSAAAFQKVLARDPKDEHTVKQKLRIIKPNGQVVNFSNDSIKEFTNEQAGFVIHYFDVEGMEKGSVVEYVGIWSEDGVIDGVDVKLQSDVPVIKSKFELIYPDNIIIKMKAYNGLNTPVYNEEAYNGKSSYVVEHNNLEAMISNDEYTNLIKNIKFLRYKVDGIYGGVEKDFFNYKFFVDDFLAKRNRPLSNQELSVANDFYKKVRKSDNLMLSLRNIEFAIKSSVVISPEELKTLDRVISEHTGHLTDVLRLYDVMFKNLGVKYELVLTTKKNQQVYDASFPTRLNFTDALFYFPSLDAYMDPFSYEYFIPLSNTAYHHNQGLFVTTREFAGMETIAYDNKQLSLNTFETKDVFKAEVDLRNLNQVSVKTQHSISGERGIDFQKYFLLLNSNTIADFKNFLAKAYSNDATDFNIDVKNTSFDDYAIKPFVFNVNYKADHLFEQTEGAYIFKVGKLIGDQVRLEAEEERLWPIELTTAVDYKRTITVQLPKGYKVENLKDLNIHEKLKVDGKIVGEFKSSYKVKDDILSIDCIEIYDFVEIDKKYWQEYRTVINAAAVFNDVKLKFTAK</sequence>
<gene>
    <name evidence="3" type="ORF">GJV76_05640</name>
</gene>
<keyword evidence="1" id="KW-0732">Signal</keyword>
<dbReference type="InterPro" id="IPR024618">
    <property type="entry name" value="DUF3857"/>
</dbReference>
<dbReference type="EMBL" id="WMJX01000008">
    <property type="protein sequence ID" value="MTG97622.1"/>
    <property type="molecule type" value="Genomic_DNA"/>
</dbReference>
<dbReference type="Pfam" id="PF12969">
    <property type="entry name" value="DUF3857"/>
    <property type="match status" value="1"/>
</dbReference>
<evidence type="ECO:0000256" key="1">
    <source>
        <dbReference type="SAM" id="SignalP"/>
    </source>
</evidence>
<proteinExistence type="predicted"/>
<keyword evidence="4" id="KW-1185">Reference proteome</keyword>
<evidence type="ECO:0000313" key="4">
    <source>
        <dbReference type="Proteomes" id="UP000438760"/>
    </source>
</evidence>
<dbReference type="Gene3D" id="2.60.40.3140">
    <property type="match status" value="1"/>
</dbReference>
<feature type="signal peptide" evidence="1">
    <location>
        <begin position="1"/>
        <end position="18"/>
    </location>
</feature>
<evidence type="ECO:0000259" key="2">
    <source>
        <dbReference type="Pfam" id="PF12969"/>
    </source>
</evidence>
<dbReference type="OrthoDB" id="1153981at2"/>
<feature type="chain" id="PRO_5026114917" evidence="1">
    <location>
        <begin position="19"/>
        <end position="647"/>
    </location>
</feature>
<evidence type="ECO:0000313" key="3">
    <source>
        <dbReference type="EMBL" id="MTG97622.1"/>
    </source>
</evidence>
<name>A0A6I3LN71_9FLAO</name>
<dbReference type="AlphaFoldDB" id="A0A6I3LN71"/>
<comment type="caution">
    <text evidence="3">The sequence shown here is derived from an EMBL/GenBank/DDBJ whole genome shotgun (WGS) entry which is preliminary data.</text>
</comment>
<dbReference type="RefSeq" id="WP_155091667.1">
    <property type="nucleotide sequence ID" value="NZ_CP102754.1"/>
</dbReference>
<organism evidence="3 4">
    <name type="scientific">Myroides albus</name>
    <dbReference type="NCBI Taxonomy" id="2562892"/>
    <lineage>
        <taxon>Bacteria</taxon>
        <taxon>Pseudomonadati</taxon>
        <taxon>Bacteroidota</taxon>
        <taxon>Flavobacteriia</taxon>
        <taxon>Flavobacteriales</taxon>
        <taxon>Flavobacteriaceae</taxon>
        <taxon>Myroides</taxon>
    </lineage>
</organism>
<protein>
    <submittedName>
        <fullName evidence="3">DUF3857 domain-containing protein</fullName>
    </submittedName>
</protein>
<reference evidence="3 4" key="1">
    <citation type="submission" date="2019-11" db="EMBL/GenBank/DDBJ databases">
        <title>Genome of Strain BIT-d1.</title>
        <authorList>
            <person name="Yang Y."/>
        </authorList>
    </citation>
    <scope>NUCLEOTIDE SEQUENCE [LARGE SCALE GENOMIC DNA]</scope>
    <source>
        <strain evidence="3 4">BIT-d1</strain>
    </source>
</reference>
<feature type="domain" description="DUF3857" evidence="2">
    <location>
        <begin position="88"/>
        <end position="218"/>
    </location>
</feature>